<accession>A0A9X7YT97</accession>
<evidence type="ECO:0000256" key="6">
    <source>
        <dbReference type="ARBA" id="ARBA00025643"/>
    </source>
</evidence>
<comment type="subcellular location">
    <subcellularLocation>
        <location evidence="1">Periplasm</location>
    </subcellularLocation>
</comment>
<dbReference type="CDD" id="cd11614">
    <property type="entry name" value="SAF_CpaB_FlgA_like"/>
    <property type="match status" value="1"/>
</dbReference>
<evidence type="ECO:0000256" key="5">
    <source>
        <dbReference type="ARBA" id="ARBA00022764"/>
    </source>
</evidence>
<feature type="domain" description="SAF" evidence="8">
    <location>
        <begin position="126"/>
        <end position="188"/>
    </location>
</feature>
<dbReference type="InterPro" id="IPR017585">
    <property type="entry name" value="SAF_FlgA"/>
</dbReference>
<dbReference type="AlphaFoldDB" id="A0A9X7YT97"/>
<evidence type="ECO:0000256" key="3">
    <source>
        <dbReference type="ARBA" id="ARBA00014754"/>
    </source>
</evidence>
<comment type="function">
    <text evidence="6">Involved in the assembly process of the P-ring formation. It may associate with FlgF on the rod constituting a structure essential for the P-ring assembly or may act as a modulator protein for the P-ring assembly.</text>
</comment>
<feature type="signal peptide" evidence="7">
    <location>
        <begin position="1"/>
        <end position="34"/>
    </location>
</feature>
<keyword evidence="9" id="KW-0969">Cilium</keyword>
<dbReference type="GeneID" id="77259626"/>
<evidence type="ECO:0000313" key="10">
    <source>
        <dbReference type="Proteomes" id="UP000595933"/>
    </source>
</evidence>
<feature type="chain" id="PRO_5040919067" description="Flagella basal body P-ring formation protein FlgA" evidence="7">
    <location>
        <begin position="35"/>
        <end position="251"/>
    </location>
</feature>
<dbReference type="Pfam" id="PF13144">
    <property type="entry name" value="ChapFlgA"/>
    <property type="match status" value="1"/>
</dbReference>
<dbReference type="InterPro" id="IPR013974">
    <property type="entry name" value="SAF"/>
</dbReference>
<keyword evidence="5" id="KW-0574">Periplasm</keyword>
<gene>
    <name evidence="9" type="primary">flgA</name>
    <name evidence="9" type="ORF">I6H70_05630</name>
</gene>
<dbReference type="RefSeq" id="WP_082041975.1">
    <property type="nucleotide sequence ID" value="NZ_CAXGLR010000009.1"/>
</dbReference>
<dbReference type="GO" id="GO:0044780">
    <property type="term" value="P:bacterial-type flagellum assembly"/>
    <property type="evidence" value="ECO:0007669"/>
    <property type="project" value="InterPro"/>
</dbReference>
<comment type="similarity">
    <text evidence="2">Belongs to the FlgA family.</text>
</comment>
<evidence type="ECO:0000256" key="2">
    <source>
        <dbReference type="ARBA" id="ARBA00010474"/>
    </source>
</evidence>
<protein>
    <recommendedName>
        <fullName evidence="3">Flagella basal body P-ring formation protein FlgA</fullName>
    </recommendedName>
</protein>
<dbReference type="PANTHER" id="PTHR36307:SF1">
    <property type="entry name" value="FLAGELLA BASAL BODY P-RING FORMATION PROTEIN FLGA"/>
    <property type="match status" value="1"/>
</dbReference>
<dbReference type="NCBIfam" id="TIGR03170">
    <property type="entry name" value="flgA_cterm"/>
    <property type="match status" value="1"/>
</dbReference>
<dbReference type="InterPro" id="IPR041231">
    <property type="entry name" value="FlgA_N"/>
</dbReference>
<dbReference type="Pfam" id="PF17656">
    <property type="entry name" value="ChapFlgA_N"/>
    <property type="match status" value="1"/>
</dbReference>
<dbReference type="InterPro" id="IPR039246">
    <property type="entry name" value="Flagellar_FlgA"/>
</dbReference>
<organism evidence="9 10">
    <name type="scientific">Stutzerimonas balearica</name>
    <dbReference type="NCBI Taxonomy" id="74829"/>
    <lineage>
        <taxon>Bacteria</taxon>
        <taxon>Pseudomonadati</taxon>
        <taxon>Pseudomonadota</taxon>
        <taxon>Gammaproteobacteria</taxon>
        <taxon>Pseudomonadales</taxon>
        <taxon>Pseudomonadaceae</taxon>
        <taxon>Stutzerimonas</taxon>
    </lineage>
</organism>
<keyword evidence="9" id="KW-0966">Cell projection</keyword>
<proteinExistence type="inferred from homology"/>
<dbReference type="Gene3D" id="2.30.30.760">
    <property type="match status" value="1"/>
</dbReference>
<reference evidence="9 10" key="1">
    <citation type="submission" date="2020-12" db="EMBL/GenBank/DDBJ databases">
        <title>FDA dAtabase for Regulatory Grade micrObial Sequences (FDA-ARGOS): Supporting development and validation of Infectious Disease Dx tests.</title>
        <authorList>
            <person name="Sproer C."/>
            <person name="Gronow S."/>
            <person name="Severitt S."/>
            <person name="Schroder I."/>
            <person name="Tallon L."/>
            <person name="Sadzewicz L."/>
            <person name="Zhao X."/>
            <person name="Boylan J."/>
            <person name="Ott S."/>
            <person name="Bowen H."/>
            <person name="Vavikolanu K."/>
            <person name="Mehta A."/>
            <person name="Aluvathingal J."/>
            <person name="Nadendla S."/>
            <person name="Lowell S."/>
            <person name="Myers T."/>
            <person name="Yan Y."/>
            <person name="Sichtig H."/>
        </authorList>
    </citation>
    <scope>NUCLEOTIDE SEQUENCE [LARGE SCALE GENOMIC DNA]</scope>
    <source>
        <strain evidence="9 10">FDAARGOS_1013</strain>
    </source>
</reference>
<name>A0A9X7YT97_9GAMM</name>
<dbReference type="Gene3D" id="3.90.1210.10">
    <property type="entry name" value="Antifreeze-like/N-acetylneuraminic acid synthase C-terminal domain"/>
    <property type="match status" value="1"/>
</dbReference>
<evidence type="ECO:0000256" key="7">
    <source>
        <dbReference type="SAM" id="SignalP"/>
    </source>
</evidence>
<sequence length="251" mass="27463">MNRRMTISRHLTSRRKQILAWLVLLLTASNGAHAEAMTHPDQLIDAARSFLEQAVDNYLQRSAIDGRREIHFSRLDPRLRLAYCDAPLSAQLESPDQPVGRVTLRVSCSGSSPWSVFVPAQVKLYRKVLVTNKALQRGAALGDSDINEAERDISLLTQGYLTTPAQVAGTKLTRIVQPGQVLTPAMLELAEVIRRGDQVVISAGNQSVNVRMPGEALTDGAPGEQIRVKNLRSGRIVRARVTGPGQVEAAM</sequence>
<dbReference type="Proteomes" id="UP000595933">
    <property type="component" value="Chromosome"/>
</dbReference>
<evidence type="ECO:0000259" key="8">
    <source>
        <dbReference type="SMART" id="SM00858"/>
    </source>
</evidence>
<dbReference type="EMBL" id="CP067013">
    <property type="protein sequence ID" value="QQN51922.1"/>
    <property type="molecule type" value="Genomic_DNA"/>
</dbReference>
<evidence type="ECO:0000256" key="4">
    <source>
        <dbReference type="ARBA" id="ARBA00022729"/>
    </source>
</evidence>
<keyword evidence="9" id="KW-0282">Flagellum</keyword>
<dbReference type="SMART" id="SM00858">
    <property type="entry name" value="SAF"/>
    <property type="match status" value="1"/>
</dbReference>
<keyword evidence="4 7" id="KW-0732">Signal</keyword>
<evidence type="ECO:0000256" key="1">
    <source>
        <dbReference type="ARBA" id="ARBA00004418"/>
    </source>
</evidence>
<dbReference type="GO" id="GO:0042597">
    <property type="term" value="C:periplasmic space"/>
    <property type="evidence" value="ECO:0007669"/>
    <property type="project" value="UniProtKB-SubCell"/>
</dbReference>
<dbReference type="PANTHER" id="PTHR36307">
    <property type="entry name" value="FLAGELLA BASAL BODY P-RING FORMATION PROTEIN FLGA"/>
    <property type="match status" value="1"/>
</dbReference>
<evidence type="ECO:0000313" key="9">
    <source>
        <dbReference type="EMBL" id="QQN51922.1"/>
    </source>
</evidence>